<dbReference type="AlphaFoldDB" id="A0A074XYC6"/>
<reference evidence="2 3" key="1">
    <citation type="journal article" date="2014" name="BMC Genomics">
        <title>Genome sequencing of four Aureobasidium pullulans varieties: biotechnological potential, stress tolerance, and description of new species.</title>
        <authorList>
            <person name="Gostin Ar C."/>
            <person name="Ohm R.A."/>
            <person name="Kogej T."/>
            <person name="Sonjak S."/>
            <person name="Turk M."/>
            <person name="Zajc J."/>
            <person name="Zalar P."/>
            <person name="Grube M."/>
            <person name="Sun H."/>
            <person name="Han J."/>
            <person name="Sharma A."/>
            <person name="Chiniquy J."/>
            <person name="Ngan C.Y."/>
            <person name="Lipzen A."/>
            <person name="Barry K."/>
            <person name="Grigoriev I.V."/>
            <person name="Gunde-Cimerman N."/>
        </authorList>
    </citation>
    <scope>NUCLEOTIDE SEQUENCE [LARGE SCALE GENOMIC DNA]</scope>
    <source>
        <strain evidence="2 3">EXF-2481</strain>
    </source>
</reference>
<dbReference type="InterPro" id="IPR052158">
    <property type="entry name" value="INH-QAR"/>
</dbReference>
<dbReference type="InParanoid" id="A0A074XYC6"/>
<evidence type="ECO:0000313" key="2">
    <source>
        <dbReference type="EMBL" id="KEQ90485.1"/>
    </source>
</evidence>
<name>A0A074XYC6_AURSE</name>
<dbReference type="Proteomes" id="UP000030641">
    <property type="component" value="Unassembled WGS sequence"/>
</dbReference>
<accession>A0A074XYC6</accession>
<evidence type="ECO:0000259" key="1">
    <source>
        <dbReference type="Pfam" id="PF01965"/>
    </source>
</evidence>
<proteinExistence type="predicted"/>
<protein>
    <recommendedName>
        <fullName evidence="1">DJ-1/PfpI domain-containing protein</fullName>
    </recommendedName>
</protein>
<evidence type="ECO:0000313" key="3">
    <source>
        <dbReference type="Proteomes" id="UP000030641"/>
    </source>
</evidence>
<sequence>MAELTVGLLLYPEFEILDMAGPLECLNILSVYMGKKLDLHIISDTMDPVGPGTREDGSSTFAGKQLYVPTCTVHDAPSIDLLIVPGGPGSVKKDVMKPFVEYIRKLHTDAKPPKYFFSICSGSLLFAQAGILDEQSATTNKAFWTNITAQGPRTKWIAKARWVVSGNIWTTSGVTAGIDGMLALMARIWGDETADGVEATMEHNRAREAGEDPWAEKYGCEDVLPVDK</sequence>
<feature type="domain" description="DJ-1/PfpI" evidence="1">
    <location>
        <begin position="8"/>
        <end position="186"/>
    </location>
</feature>
<gene>
    <name evidence="2" type="ORF">AUEXF2481DRAFT_71268</name>
</gene>
<dbReference type="PANTHER" id="PTHR43130">
    <property type="entry name" value="ARAC-FAMILY TRANSCRIPTIONAL REGULATOR"/>
    <property type="match status" value="1"/>
</dbReference>
<dbReference type="Pfam" id="PF01965">
    <property type="entry name" value="DJ-1_PfpI"/>
    <property type="match status" value="1"/>
</dbReference>
<dbReference type="PANTHER" id="PTHR43130:SF15">
    <property type="entry name" value="THIJ_PFPI FAMILY PROTEIN (AFU_ORTHOLOGUE AFUA_5G14240)"/>
    <property type="match status" value="1"/>
</dbReference>
<dbReference type="InterPro" id="IPR029062">
    <property type="entry name" value="Class_I_gatase-like"/>
</dbReference>
<dbReference type="InterPro" id="IPR002818">
    <property type="entry name" value="DJ-1/PfpI"/>
</dbReference>
<dbReference type="SUPFAM" id="SSF52317">
    <property type="entry name" value="Class I glutamine amidotransferase-like"/>
    <property type="match status" value="1"/>
</dbReference>
<dbReference type="STRING" id="1043005.A0A074XYC6"/>
<dbReference type="OrthoDB" id="543156at2759"/>
<dbReference type="GeneID" id="25371016"/>
<dbReference type="HOGENOM" id="CLU_000445_44_8_1"/>
<keyword evidence="3" id="KW-1185">Reference proteome</keyword>
<organism evidence="2 3">
    <name type="scientific">Aureobasidium subglaciale (strain EXF-2481)</name>
    <name type="common">Aureobasidium pullulans var. subglaciale</name>
    <dbReference type="NCBI Taxonomy" id="1043005"/>
    <lineage>
        <taxon>Eukaryota</taxon>
        <taxon>Fungi</taxon>
        <taxon>Dikarya</taxon>
        <taxon>Ascomycota</taxon>
        <taxon>Pezizomycotina</taxon>
        <taxon>Dothideomycetes</taxon>
        <taxon>Dothideomycetidae</taxon>
        <taxon>Dothideales</taxon>
        <taxon>Saccotheciaceae</taxon>
        <taxon>Aureobasidium</taxon>
    </lineage>
</organism>
<dbReference type="OMA" id="VHPHTRF"/>
<dbReference type="CDD" id="cd03139">
    <property type="entry name" value="GATase1_PfpI_2"/>
    <property type="match status" value="1"/>
</dbReference>
<dbReference type="RefSeq" id="XP_013338982.1">
    <property type="nucleotide sequence ID" value="XM_013483528.1"/>
</dbReference>
<dbReference type="EMBL" id="KL584790">
    <property type="protein sequence ID" value="KEQ90485.1"/>
    <property type="molecule type" value="Genomic_DNA"/>
</dbReference>
<dbReference type="Gene3D" id="3.40.50.880">
    <property type="match status" value="1"/>
</dbReference>